<feature type="compositionally biased region" description="Low complexity" evidence="1">
    <location>
        <begin position="365"/>
        <end position="374"/>
    </location>
</feature>
<feature type="region of interest" description="Disordered" evidence="1">
    <location>
        <begin position="23"/>
        <end position="61"/>
    </location>
</feature>
<dbReference type="EMBL" id="JAACJM010000002">
    <property type="protein sequence ID" value="KAF5374200.1"/>
    <property type="molecule type" value="Genomic_DNA"/>
</dbReference>
<comment type="caution">
    <text evidence="3">The sequence shown here is derived from an EMBL/GenBank/DDBJ whole genome shotgun (WGS) entry which is preliminary data.</text>
</comment>
<dbReference type="InterPro" id="IPR046520">
    <property type="entry name" value="DUF6697"/>
</dbReference>
<protein>
    <recommendedName>
        <fullName evidence="2">DUF6697 domain-containing protein</fullName>
    </recommendedName>
</protein>
<reference evidence="3 4" key="1">
    <citation type="journal article" date="2020" name="ISME J.">
        <title>Uncovering the hidden diversity of litter-decomposition mechanisms in mushroom-forming fungi.</title>
        <authorList>
            <person name="Floudas D."/>
            <person name="Bentzer J."/>
            <person name="Ahren D."/>
            <person name="Johansson T."/>
            <person name="Persson P."/>
            <person name="Tunlid A."/>
        </authorList>
    </citation>
    <scope>NUCLEOTIDE SEQUENCE [LARGE SCALE GENOMIC DNA]</scope>
    <source>
        <strain evidence="3 4">CBS 291.85</strain>
    </source>
</reference>
<evidence type="ECO:0000313" key="4">
    <source>
        <dbReference type="Proteomes" id="UP000559256"/>
    </source>
</evidence>
<evidence type="ECO:0000259" key="2">
    <source>
        <dbReference type="Pfam" id="PF20411"/>
    </source>
</evidence>
<evidence type="ECO:0000313" key="3">
    <source>
        <dbReference type="EMBL" id="KAF5374200.1"/>
    </source>
</evidence>
<feature type="region of interest" description="Disordered" evidence="1">
    <location>
        <begin position="346"/>
        <end position="409"/>
    </location>
</feature>
<gene>
    <name evidence="3" type="ORF">D9758_004621</name>
</gene>
<name>A0A8H5H072_9AGAR</name>
<dbReference type="AlphaFoldDB" id="A0A8H5H072"/>
<keyword evidence="4" id="KW-1185">Reference proteome</keyword>
<evidence type="ECO:0000256" key="1">
    <source>
        <dbReference type="SAM" id="MobiDB-lite"/>
    </source>
</evidence>
<organism evidence="3 4">
    <name type="scientific">Tetrapyrgos nigripes</name>
    <dbReference type="NCBI Taxonomy" id="182062"/>
    <lineage>
        <taxon>Eukaryota</taxon>
        <taxon>Fungi</taxon>
        <taxon>Dikarya</taxon>
        <taxon>Basidiomycota</taxon>
        <taxon>Agaricomycotina</taxon>
        <taxon>Agaricomycetes</taxon>
        <taxon>Agaricomycetidae</taxon>
        <taxon>Agaricales</taxon>
        <taxon>Marasmiineae</taxon>
        <taxon>Marasmiaceae</taxon>
        <taxon>Tetrapyrgos</taxon>
    </lineage>
</organism>
<dbReference type="OrthoDB" id="3176940at2759"/>
<dbReference type="Proteomes" id="UP000559256">
    <property type="component" value="Unassembled WGS sequence"/>
</dbReference>
<proteinExistence type="predicted"/>
<dbReference type="Pfam" id="PF20411">
    <property type="entry name" value="DUF6697"/>
    <property type="match status" value="1"/>
</dbReference>
<feature type="compositionally biased region" description="Acidic residues" evidence="1">
    <location>
        <begin position="384"/>
        <end position="395"/>
    </location>
</feature>
<sequence>MFKIKAEPIDDSTVLAAVSLPSTSSRTSLEFDDGAHSLEGSEDVDHDSESPSGSTNRAPKRRRIELQGVFVRVFDQILRSERRKRELKRKFKKLKNPKAKMTKIEEKMMLSDEAFHSRLRLEGIQLDPMPINLIKTILDIPVRREFMRDRYGGSAISCFPGIAQERVDQHGYSDFMYLNMKYHPNAPQVPGAPGLFYNAGETNEDWTDPSWGKKMRVFTRLESGVWLKMGIYDLFYSKPLSREEWSRDDMATMRTAWAKKLFEKDWGRRMRCSIKLRKSLKREPTPEELKEAMATKDDFKAVTADDIGRAFMRGEEVVSVWAMKCVDYDVDFQKTIVEAFGQWTKPAPKKSAKSKGNPGPRPKATKVSTSSSSKTSKKRKAQEMEEENSDDDEYDPVYVPRGTRSRPVA</sequence>
<accession>A0A8H5H072</accession>
<feature type="domain" description="DUF6697" evidence="2">
    <location>
        <begin position="142"/>
        <end position="339"/>
    </location>
</feature>